<dbReference type="NCBIfam" id="NF004869">
    <property type="entry name" value="PRK06224.1-6"/>
    <property type="match status" value="1"/>
</dbReference>
<dbReference type="Pfam" id="PF00285">
    <property type="entry name" value="Citrate_synt"/>
    <property type="match status" value="1"/>
</dbReference>
<dbReference type="UniPathway" id="UPA00223">
    <property type="reaction ID" value="UER00717"/>
</dbReference>
<evidence type="ECO:0000256" key="3">
    <source>
        <dbReference type="ARBA" id="ARBA00012972"/>
    </source>
</evidence>
<keyword evidence="4" id="KW-0808">Transferase</keyword>
<dbReference type="OrthoDB" id="9759263at2"/>
<dbReference type="PANTHER" id="PTHR11739:SF4">
    <property type="entry name" value="CITRATE SYNTHASE, PEROXISOMAL"/>
    <property type="match status" value="1"/>
</dbReference>
<evidence type="ECO:0000256" key="2">
    <source>
        <dbReference type="ARBA" id="ARBA00010566"/>
    </source>
</evidence>
<dbReference type="NCBIfam" id="NF004868">
    <property type="entry name" value="PRK06224.1-5"/>
    <property type="match status" value="1"/>
</dbReference>
<proteinExistence type="inferred from homology"/>
<dbReference type="Proteomes" id="UP000216442">
    <property type="component" value="Unassembled WGS sequence"/>
</dbReference>
<dbReference type="RefSeq" id="WP_095494242.1">
    <property type="nucleotide sequence ID" value="NZ_NPKJ01000057.1"/>
</dbReference>
<reference evidence="5 6" key="1">
    <citation type="submission" date="2017-08" db="EMBL/GenBank/DDBJ databases">
        <title>Mesorhizobium wenxinae sp. nov., a novel rhizobial species isolated from root nodules of chickpea (Cicer arietinum L.).</title>
        <authorList>
            <person name="Zhang J."/>
        </authorList>
    </citation>
    <scope>NUCLEOTIDE SEQUENCE [LARGE SCALE GENOMIC DNA]</scope>
    <source>
        <strain evidence="5 6">SDW018</strain>
    </source>
</reference>
<dbReference type="InterPro" id="IPR016143">
    <property type="entry name" value="Citrate_synth-like_sm_a-sub"/>
</dbReference>
<dbReference type="GO" id="GO:0036440">
    <property type="term" value="F:citrate synthase activity"/>
    <property type="evidence" value="ECO:0007669"/>
    <property type="project" value="UniProtKB-EC"/>
</dbReference>
<keyword evidence="6" id="KW-1185">Reference proteome</keyword>
<dbReference type="AlphaFoldDB" id="A0A271LHS2"/>
<comment type="caution">
    <text evidence="5">The sequence shown here is derived from an EMBL/GenBank/DDBJ whole genome shotgun (WGS) entry which is preliminary data.</text>
</comment>
<comment type="similarity">
    <text evidence="2">Belongs to the citrate synthase family.</text>
</comment>
<dbReference type="InterPro" id="IPR036969">
    <property type="entry name" value="Citrate_synthase_sf"/>
</dbReference>
<dbReference type="GO" id="GO:0006099">
    <property type="term" value="P:tricarboxylic acid cycle"/>
    <property type="evidence" value="ECO:0007669"/>
    <property type="project" value="UniProtKB-UniPathway"/>
</dbReference>
<dbReference type="GO" id="GO:0005975">
    <property type="term" value="P:carbohydrate metabolic process"/>
    <property type="evidence" value="ECO:0007669"/>
    <property type="project" value="TreeGrafter"/>
</dbReference>
<evidence type="ECO:0000256" key="4">
    <source>
        <dbReference type="ARBA" id="ARBA00022679"/>
    </source>
</evidence>
<dbReference type="CDD" id="cd06100">
    <property type="entry name" value="CCL_ACL-C"/>
    <property type="match status" value="1"/>
</dbReference>
<dbReference type="Gene3D" id="1.10.580.10">
    <property type="entry name" value="Citrate Synthase, domain 1"/>
    <property type="match status" value="2"/>
</dbReference>
<name>A0A271LHS2_9HYPH</name>
<evidence type="ECO:0000313" key="6">
    <source>
        <dbReference type="Proteomes" id="UP000216442"/>
    </source>
</evidence>
<dbReference type="Gene3D" id="1.10.230.10">
    <property type="entry name" value="Cytochrome P450-Terp, domain 2"/>
    <property type="match status" value="1"/>
</dbReference>
<evidence type="ECO:0000256" key="1">
    <source>
        <dbReference type="ARBA" id="ARBA00004751"/>
    </source>
</evidence>
<comment type="pathway">
    <text evidence="1">Carbohydrate metabolism; tricarboxylic acid cycle; isocitrate from oxaloacetate: step 1/2.</text>
</comment>
<protein>
    <recommendedName>
        <fullName evidence="3">citrate synthase (unknown stereospecificity)</fullName>
        <ecNumber evidence="3">2.3.3.16</ecNumber>
    </recommendedName>
</protein>
<dbReference type="GO" id="GO:0005829">
    <property type="term" value="C:cytosol"/>
    <property type="evidence" value="ECO:0007669"/>
    <property type="project" value="TreeGrafter"/>
</dbReference>
<accession>A0A271LHS2</accession>
<dbReference type="PANTHER" id="PTHR11739">
    <property type="entry name" value="CITRATE SYNTHASE"/>
    <property type="match status" value="1"/>
</dbReference>
<sequence length="259" mass="27527">MSRSPFASPELWPTAITTFDHDDIFIRGKKVEDLMGHGSFGDIAFLLLSGRMPSSAESMVWNAVMIASCDHGPTSPSTFAARVVASGNRRAPEAGVAAGILAIGDAHGGAGEEAMTYIREALAVKTIEGLSSTAAAEKIVNRYREAGRRLPGMGHRFHAVDPRTKRLWDLAQQCGVASGGTAMMAEIQLALSASVGRDMPVNVDGAIAAALVDLGFDPPIGRMAFILGRAAGIASHVLEELAREKPMRFRFDFSYDGPQ</sequence>
<gene>
    <name evidence="5" type="ORF">CIT26_20270</name>
</gene>
<evidence type="ECO:0000313" key="5">
    <source>
        <dbReference type="EMBL" id="PAQ07659.1"/>
    </source>
</evidence>
<dbReference type="EC" id="2.3.3.16" evidence="3"/>
<dbReference type="InterPro" id="IPR002020">
    <property type="entry name" value="Citrate_synthase"/>
</dbReference>
<dbReference type="InterPro" id="IPR016142">
    <property type="entry name" value="Citrate_synth-like_lrg_a-sub"/>
</dbReference>
<dbReference type="EMBL" id="NPKJ01000057">
    <property type="protein sequence ID" value="PAQ07659.1"/>
    <property type="molecule type" value="Genomic_DNA"/>
</dbReference>
<organism evidence="5 6">
    <name type="scientific">Mesorhizobium temperatum</name>
    <dbReference type="NCBI Taxonomy" id="241416"/>
    <lineage>
        <taxon>Bacteria</taxon>
        <taxon>Pseudomonadati</taxon>
        <taxon>Pseudomonadota</taxon>
        <taxon>Alphaproteobacteria</taxon>
        <taxon>Hyphomicrobiales</taxon>
        <taxon>Phyllobacteriaceae</taxon>
        <taxon>Mesorhizobium</taxon>
    </lineage>
</organism>
<dbReference type="SUPFAM" id="SSF48256">
    <property type="entry name" value="Citrate synthase"/>
    <property type="match status" value="1"/>
</dbReference>